<evidence type="ECO:0000256" key="6">
    <source>
        <dbReference type="SAM" id="Phobius"/>
    </source>
</evidence>
<organism evidence="8 9">
    <name type="scientific">Marinomonas polaris DSM 16579</name>
    <dbReference type="NCBI Taxonomy" id="1122206"/>
    <lineage>
        <taxon>Bacteria</taxon>
        <taxon>Pseudomonadati</taxon>
        <taxon>Pseudomonadota</taxon>
        <taxon>Gammaproteobacteria</taxon>
        <taxon>Oceanospirillales</taxon>
        <taxon>Oceanospirillaceae</taxon>
        <taxon>Marinomonas</taxon>
    </lineage>
</organism>
<dbReference type="Proteomes" id="UP000184517">
    <property type="component" value="Unassembled WGS sequence"/>
</dbReference>
<evidence type="ECO:0000313" key="8">
    <source>
        <dbReference type="EMBL" id="SHF77492.1"/>
    </source>
</evidence>
<dbReference type="Pfam" id="PF01292">
    <property type="entry name" value="Ni_hydr_CYTB"/>
    <property type="match status" value="1"/>
</dbReference>
<gene>
    <name evidence="8" type="ORF">SAMN02745753_02615</name>
</gene>
<evidence type="ECO:0000259" key="7">
    <source>
        <dbReference type="Pfam" id="PF01292"/>
    </source>
</evidence>
<reference evidence="9" key="1">
    <citation type="submission" date="2016-11" db="EMBL/GenBank/DDBJ databases">
        <authorList>
            <person name="Varghese N."/>
            <person name="Submissions S."/>
        </authorList>
    </citation>
    <scope>NUCLEOTIDE SEQUENCE [LARGE SCALE GENOMIC DNA]</scope>
    <source>
        <strain evidence="9">DSM 16579</strain>
    </source>
</reference>
<keyword evidence="4 6" id="KW-1133">Transmembrane helix</keyword>
<dbReference type="GO" id="GO:0020037">
    <property type="term" value="F:heme binding"/>
    <property type="evidence" value="ECO:0007669"/>
    <property type="project" value="TreeGrafter"/>
</dbReference>
<keyword evidence="2" id="KW-1003">Cell membrane</keyword>
<dbReference type="AlphaFoldDB" id="A0A1M5EEH3"/>
<dbReference type="GO" id="GO:0022904">
    <property type="term" value="P:respiratory electron transport chain"/>
    <property type="evidence" value="ECO:0007669"/>
    <property type="project" value="InterPro"/>
</dbReference>
<feature type="domain" description="Cytochrome b561 bacterial/Ni-hydrogenase" evidence="7">
    <location>
        <begin position="6"/>
        <end position="180"/>
    </location>
</feature>
<name>A0A1M5EEH3_9GAMM</name>
<evidence type="ECO:0000256" key="3">
    <source>
        <dbReference type="ARBA" id="ARBA00022692"/>
    </source>
</evidence>
<feature type="transmembrane region" description="Helical" evidence="6">
    <location>
        <begin position="97"/>
        <end position="115"/>
    </location>
</feature>
<dbReference type="SUPFAM" id="SSF81342">
    <property type="entry name" value="Transmembrane di-heme cytochromes"/>
    <property type="match status" value="1"/>
</dbReference>
<dbReference type="InterPro" id="IPR051542">
    <property type="entry name" value="Hydrogenase_cytochrome"/>
</dbReference>
<dbReference type="STRING" id="1122206.SAMN02745753_02615"/>
<comment type="subcellular location">
    <subcellularLocation>
        <location evidence="1">Cell membrane</location>
        <topology evidence="1">Multi-pass membrane protein</topology>
    </subcellularLocation>
</comment>
<keyword evidence="9" id="KW-1185">Reference proteome</keyword>
<dbReference type="InterPro" id="IPR011577">
    <property type="entry name" value="Cyt_b561_bac/Ni-Hgenase"/>
</dbReference>
<dbReference type="RefSeq" id="WP_072840134.1">
    <property type="nucleotide sequence ID" value="NZ_FQVF01000011.1"/>
</dbReference>
<proteinExistence type="predicted"/>
<feature type="transmembrane region" description="Helical" evidence="6">
    <location>
        <begin position="147"/>
        <end position="165"/>
    </location>
</feature>
<protein>
    <submittedName>
        <fullName evidence="8">Cytochrome b</fullName>
    </submittedName>
</protein>
<dbReference type="InterPro" id="IPR016174">
    <property type="entry name" value="Di-haem_cyt_TM"/>
</dbReference>
<feature type="transmembrane region" description="Helical" evidence="6">
    <location>
        <begin position="203"/>
        <end position="222"/>
    </location>
</feature>
<evidence type="ECO:0000256" key="1">
    <source>
        <dbReference type="ARBA" id="ARBA00004651"/>
    </source>
</evidence>
<keyword evidence="5 6" id="KW-0472">Membrane</keyword>
<accession>A0A1M5EEH3</accession>
<dbReference type="OrthoDB" id="196472at2"/>
<evidence type="ECO:0000256" key="4">
    <source>
        <dbReference type="ARBA" id="ARBA00022989"/>
    </source>
</evidence>
<feature type="transmembrane region" description="Helical" evidence="6">
    <location>
        <begin position="12"/>
        <end position="29"/>
    </location>
</feature>
<dbReference type="PANTHER" id="PTHR30485">
    <property type="entry name" value="NI/FE-HYDROGENASE 1 B-TYPE CYTOCHROME SUBUNIT"/>
    <property type="match status" value="1"/>
</dbReference>
<keyword evidence="3 6" id="KW-0812">Transmembrane</keyword>
<dbReference type="GO" id="GO:0009055">
    <property type="term" value="F:electron transfer activity"/>
    <property type="evidence" value="ECO:0007669"/>
    <property type="project" value="InterPro"/>
</dbReference>
<dbReference type="GO" id="GO:0005886">
    <property type="term" value="C:plasma membrane"/>
    <property type="evidence" value="ECO:0007669"/>
    <property type="project" value="UniProtKB-SubCell"/>
</dbReference>
<evidence type="ECO:0000313" key="9">
    <source>
        <dbReference type="Proteomes" id="UP000184517"/>
    </source>
</evidence>
<evidence type="ECO:0000256" key="2">
    <source>
        <dbReference type="ARBA" id="ARBA00022475"/>
    </source>
</evidence>
<dbReference type="EMBL" id="FQVF01000011">
    <property type="protein sequence ID" value="SHF77492.1"/>
    <property type="molecule type" value="Genomic_DNA"/>
</dbReference>
<dbReference type="Gene3D" id="1.20.950.20">
    <property type="entry name" value="Transmembrane di-heme cytochromes, Chain C"/>
    <property type="match status" value="1"/>
</dbReference>
<dbReference type="PANTHER" id="PTHR30485:SF2">
    <property type="entry name" value="BLL0597 PROTEIN"/>
    <property type="match status" value="1"/>
</dbReference>
<sequence length="224" mass="25352">MKSTLVWDWPVRISHWLIVLLFTGLIITGKSEGDYIQYHFYMGYGLSAVVIARVLYGFYGSYYARFSQFVKGPKVAFRFAMSLFSGRPKKYLGHNPVGALMVVVLLLALSVQWGTGLFTSDEVFWFGPFYSLISEDLASQLASIHHFLPNVLLGLVAMHVLAVFYHELCLKERLIEAMILGRKKHHTMTSVEVASVEVKTPRWGVIFSLLMGLSWLAALWLAPI</sequence>
<evidence type="ECO:0000256" key="5">
    <source>
        <dbReference type="ARBA" id="ARBA00023136"/>
    </source>
</evidence>
<feature type="transmembrane region" description="Helical" evidence="6">
    <location>
        <begin position="41"/>
        <end position="64"/>
    </location>
</feature>